<name>A0A858BTX9_9FIRM</name>
<organism evidence="1 2">
    <name type="scientific">Aminipila butyrica</name>
    <dbReference type="NCBI Taxonomy" id="433296"/>
    <lineage>
        <taxon>Bacteria</taxon>
        <taxon>Bacillati</taxon>
        <taxon>Bacillota</taxon>
        <taxon>Clostridia</taxon>
        <taxon>Peptostreptococcales</taxon>
        <taxon>Anaerovoracaceae</taxon>
        <taxon>Aminipila</taxon>
    </lineage>
</organism>
<dbReference type="KEGG" id="abut:Ami103574_04635"/>
<dbReference type="RefSeq" id="WP_163065512.1">
    <property type="nucleotide sequence ID" value="NZ_CP048649.1"/>
</dbReference>
<accession>A0A858BTX9</accession>
<proteinExistence type="predicted"/>
<dbReference type="Proteomes" id="UP000466848">
    <property type="component" value="Chromosome"/>
</dbReference>
<dbReference type="AlphaFoldDB" id="A0A858BTX9"/>
<gene>
    <name evidence="1" type="ORF">Ami103574_04635</name>
</gene>
<sequence>MGINLTDNYGLKKPEKNEFFDVQHQNDNMDRIDEQMKNNANAMLKKNGSIQMDGPLKTVGSTTTIPASQIEMGKNAIMTRDGKVVYLAVNCYHDGTDWRYKGNGKALVVTFGVEYDFPIMNVADIGTKDAVISFRYVNMLTNETGLPLTGGTVAGDITIDKKGALGKTLIMKNSDATIDYGTQIYDHNQANSYAALVLNANLELNSKAVLYVSGTTYNLYGTHNIIVSTISPSSALNDGAQHQVY</sequence>
<dbReference type="EMBL" id="CP048649">
    <property type="protein sequence ID" value="QIB68649.1"/>
    <property type="molecule type" value="Genomic_DNA"/>
</dbReference>
<evidence type="ECO:0000313" key="1">
    <source>
        <dbReference type="EMBL" id="QIB68649.1"/>
    </source>
</evidence>
<reference evidence="1 2" key="1">
    <citation type="submission" date="2020-02" db="EMBL/GenBank/DDBJ databases">
        <authorList>
            <person name="Kim Y.B."/>
            <person name="Roh S.W."/>
        </authorList>
    </citation>
    <scope>NUCLEOTIDE SEQUENCE [LARGE SCALE GENOMIC DNA]</scope>
    <source>
        <strain evidence="1 2">DSM 103574</strain>
    </source>
</reference>
<keyword evidence="2" id="KW-1185">Reference proteome</keyword>
<protein>
    <submittedName>
        <fullName evidence="1">Uncharacterized protein</fullName>
    </submittedName>
</protein>
<evidence type="ECO:0000313" key="2">
    <source>
        <dbReference type="Proteomes" id="UP000466848"/>
    </source>
</evidence>